<dbReference type="STRING" id="1977882.B9T28_06450"/>
<reference evidence="1 2" key="1">
    <citation type="submission" date="2017-04" db="EMBL/GenBank/DDBJ databases">
        <title>High diversity of culturable Acinetobacter species in natural soil and water ecosystems.</title>
        <authorList>
            <person name="Nemec A."/>
            <person name="Radolfova-Krizova L."/>
        </authorList>
    </citation>
    <scope>NUCLEOTIDE SEQUENCE [LARGE SCALE GENOMIC DNA]</scope>
    <source>
        <strain evidence="1 2">ANC 4999</strain>
    </source>
</reference>
<organism evidence="1 2">
    <name type="scientific">Acinetobacter silvestris</name>
    <dbReference type="NCBI Taxonomy" id="1977882"/>
    <lineage>
        <taxon>Bacteria</taxon>
        <taxon>Pseudomonadati</taxon>
        <taxon>Pseudomonadota</taxon>
        <taxon>Gammaproteobacteria</taxon>
        <taxon>Moraxellales</taxon>
        <taxon>Moraxellaceae</taxon>
        <taxon>Acinetobacter</taxon>
    </lineage>
</organism>
<name>A0A1Y3CJN6_9GAMM</name>
<evidence type="ECO:0000313" key="1">
    <source>
        <dbReference type="EMBL" id="OTG65836.1"/>
    </source>
</evidence>
<evidence type="ECO:0000313" key="2">
    <source>
        <dbReference type="Proteomes" id="UP000242765"/>
    </source>
</evidence>
<dbReference type="EMBL" id="NEGB01000003">
    <property type="protein sequence ID" value="OTG65836.1"/>
    <property type="molecule type" value="Genomic_DNA"/>
</dbReference>
<proteinExistence type="predicted"/>
<sequence length="322" mass="34558">MTIPLKHRPDGLGEFENGDKLAYEFGGTNSNSLAEAQENLGINAKASLEYVDNGLDTKLDKIDYIQHFRGVFSSFAALTAALPIALDGDYAHIDSGSGFDRMVAIFDTDDSTWKVSAANVGANTDEVPEGSINLYFKSKRVLDTPLTGLTNQPAMELAATDKILEAIGKLQAQIHTKSNAGPVEWVDAVNVFKAGTLNALVLSATVNGTVVPLQFAKINGMLWIKGCFTTNTTVDANRYYGELIDSYKIQAYKVGSQTEAVPINTESLTTTNTGRMYIRSSAVLLNSSDASSVTQGFRLATGDLANNLSYKIFGCLGVLVTL</sequence>
<accession>A0A1Y3CJN6</accession>
<dbReference type="Proteomes" id="UP000242765">
    <property type="component" value="Unassembled WGS sequence"/>
</dbReference>
<dbReference type="RefSeq" id="WP_086203130.1">
    <property type="nucleotide sequence ID" value="NZ_NEGB01000003.1"/>
</dbReference>
<keyword evidence="2" id="KW-1185">Reference proteome</keyword>
<gene>
    <name evidence="1" type="ORF">B9T28_06450</name>
</gene>
<protein>
    <submittedName>
        <fullName evidence="1">Uncharacterized protein</fullName>
    </submittedName>
</protein>
<comment type="caution">
    <text evidence="1">The sequence shown here is derived from an EMBL/GenBank/DDBJ whole genome shotgun (WGS) entry which is preliminary data.</text>
</comment>
<dbReference type="OrthoDB" id="6688430at2"/>
<dbReference type="AlphaFoldDB" id="A0A1Y3CJN6"/>